<sequence length="74" mass="8261">MAITEPTYLTRAEVAERLRLAPKTLANWASAGKGPPCRRLGGGEVRYPRKDFDAWAQDALDTDRTRKAACRKTN</sequence>
<dbReference type="RefSeq" id="WP_215918018.1">
    <property type="nucleotide sequence ID" value="NZ_JAHKNI010000005.1"/>
</dbReference>
<evidence type="ECO:0000313" key="3">
    <source>
        <dbReference type="Proteomes" id="UP000733379"/>
    </source>
</evidence>
<keyword evidence="3" id="KW-1185">Reference proteome</keyword>
<name>A0ABS6AYI1_9NOCA</name>
<dbReference type="Pfam" id="PF12728">
    <property type="entry name" value="HTH_17"/>
    <property type="match status" value="1"/>
</dbReference>
<dbReference type="InterPro" id="IPR041657">
    <property type="entry name" value="HTH_17"/>
</dbReference>
<proteinExistence type="predicted"/>
<organism evidence="2 3">
    <name type="scientific">Nocardia albiluteola</name>
    <dbReference type="NCBI Taxonomy" id="2842303"/>
    <lineage>
        <taxon>Bacteria</taxon>
        <taxon>Bacillati</taxon>
        <taxon>Actinomycetota</taxon>
        <taxon>Actinomycetes</taxon>
        <taxon>Mycobacteriales</taxon>
        <taxon>Nocardiaceae</taxon>
        <taxon>Nocardia</taxon>
    </lineage>
</organism>
<dbReference type="SUPFAM" id="SSF46955">
    <property type="entry name" value="Putative DNA-binding domain"/>
    <property type="match status" value="1"/>
</dbReference>
<accession>A0ABS6AYI1</accession>
<dbReference type="Proteomes" id="UP000733379">
    <property type="component" value="Unassembled WGS sequence"/>
</dbReference>
<dbReference type="EMBL" id="JAHKNI010000005">
    <property type="protein sequence ID" value="MBU3063097.1"/>
    <property type="molecule type" value="Genomic_DNA"/>
</dbReference>
<protein>
    <submittedName>
        <fullName evidence="2">Helix-turn-helix domain-containing protein</fullName>
    </submittedName>
</protein>
<dbReference type="InterPro" id="IPR009061">
    <property type="entry name" value="DNA-bd_dom_put_sf"/>
</dbReference>
<evidence type="ECO:0000313" key="2">
    <source>
        <dbReference type="EMBL" id="MBU3063097.1"/>
    </source>
</evidence>
<gene>
    <name evidence="2" type="ORF">KO481_16375</name>
</gene>
<feature type="domain" description="Helix-turn-helix" evidence="1">
    <location>
        <begin position="8"/>
        <end position="57"/>
    </location>
</feature>
<comment type="caution">
    <text evidence="2">The sequence shown here is derived from an EMBL/GenBank/DDBJ whole genome shotgun (WGS) entry which is preliminary data.</text>
</comment>
<reference evidence="2 3" key="1">
    <citation type="submission" date="2021-06" db="EMBL/GenBank/DDBJ databases">
        <title>Actinomycetes sequencing.</title>
        <authorList>
            <person name="Shan Q."/>
        </authorList>
    </citation>
    <scope>NUCLEOTIDE SEQUENCE [LARGE SCALE GENOMIC DNA]</scope>
    <source>
        <strain evidence="2 3">NEAU-G5</strain>
    </source>
</reference>
<dbReference type="Gene3D" id="1.10.1660.10">
    <property type="match status" value="1"/>
</dbReference>
<evidence type="ECO:0000259" key="1">
    <source>
        <dbReference type="Pfam" id="PF12728"/>
    </source>
</evidence>